<dbReference type="Pfam" id="PF00685">
    <property type="entry name" value="Sulfotransfer_1"/>
    <property type="match status" value="1"/>
</dbReference>
<keyword evidence="7" id="KW-1185">Reference proteome</keyword>
<dbReference type="AlphaFoldDB" id="A0A0D9XGK1"/>
<dbReference type="SUPFAM" id="SSF52540">
    <property type="entry name" value="P-loop containing nucleoside triphosphate hydrolases"/>
    <property type="match status" value="1"/>
</dbReference>
<dbReference type="HOGENOM" id="CLU_027239_0_1_1"/>
<evidence type="ECO:0000259" key="5">
    <source>
        <dbReference type="Pfam" id="PF00685"/>
    </source>
</evidence>
<organism evidence="6 7">
    <name type="scientific">Leersia perrieri</name>
    <dbReference type="NCBI Taxonomy" id="77586"/>
    <lineage>
        <taxon>Eukaryota</taxon>
        <taxon>Viridiplantae</taxon>
        <taxon>Streptophyta</taxon>
        <taxon>Embryophyta</taxon>
        <taxon>Tracheophyta</taxon>
        <taxon>Spermatophyta</taxon>
        <taxon>Magnoliopsida</taxon>
        <taxon>Liliopsida</taxon>
        <taxon>Poales</taxon>
        <taxon>Poaceae</taxon>
        <taxon>BOP clade</taxon>
        <taxon>Oryzoideae</taxon>
        <taxon>Oryzeae</taxon>
        <taxon>Oryzinae</taxon>
        <taxon>Leersia</taxon>
    </lineage>
</organism>
<reference evidence="6" key="3">
    <citation type="submission" date="2015-04" db="UniProtKB">
        <authorList>
            <consortium name="EnsemblPlants"/>
        </authorList>
    </citation>
    <scope>IDENTIFICATION</scope>
</reference>
<dbReference type="EC" id="2.8.2.-" evidence="3"/>
<proteinExistence type="inferred from homology"/>
<keyword evidence="2 3" id="KW-0808">Transferase</keyword>
<dbReference type="EnsemblPlants" id="LPERR09G14950.1">
    <property type="protein sequence ID" value="LPERR09G14950.1"/>
    <property type="gene ID" value="LPERR09G14950"/>
</dbReference>
<evidence type="ECO:0000256" key="4">
    <source>
        <dbReference type="SAM" id="MobiDB-lite"/>
    </source>
</evidence>
<protein>
    <recommendedName>
        <fullName evidence="3">Sulfotransferase</fullName>
        <ecNumber evidence="3">2.8.2.-</ecNumber>
    </recommendedName>
</protein>
<dbReference type="GO" id="GO:0008146">
    <property type="term" value="F:sulfotransferase activity"/>
    <property type="evidence" value="ECO:0007669"/>
    <property type="project" value="InterPro"/>
</dbReference>
<evidence type="ECO:0000256" key="2">
    <source>
        <dbReference type="ARBA" id="ARBA00022679"/>
    </source>
</evidence>
<dbReference type="eggNOG" id="KOG1584">
    <property type="taxonomic scope" value="Eukaryota"/>
</dbReference>
<dbReference type="InterPro" id="IPR000863">
    <property type="entry name" value="Sulfotransferase_dom"/>
</dbReference>
<evidence type="ECO:0000256" key="3">
    <source>
        <dbReference type="RuleBase" id="RU361155"/>
    </source>
</evidence>
<feature type="region of interest" description="Disordered" evidence="4">
    <location>
        <begin position="1"/>
        <end position="35"/>
    </location>
</feature>
<feature type="compositionally biased region" description="Low complexity" evidence="4">
    <location>
        <begin position="1"/>
        <end position="26"/>
    </location>
</feature>
<reference evidence="6 7" key="1">
    <citation type="submission" date="2012-08" db="EMBL/GenBank/DDBJ databases">
        <title>Oryza genome evolution.</title>
        <authorList>
            <person name="Wing R.A."/>
        </authorList>
    </citation>
    <scope>NUCLEOTIDE SEQUENCE</scope>
</reference>
<evidence type="ECO:0000313" key="7">
    <source>
        <dbReference type="Proteomes" id="UP000032180"/>
    </source>
</evidence>
<comment type="similarity">
    <text evidence="1 3">Belongs to the sulfotransferase 1 family.</text>
</comment>
<evidence type="ECO:0000256" key="1">
    <source>
        <dbReference type="ARBA" id="ARBA00005771"/>
    </source>
</evidence>
<dbReference type="InterPro" id="IPR027417">
    <property type="entry name" value="P-loop_NTPase"/>
</dbReference>
<dbReference type="Gene3D" id="3.40.50.300">
    <property type="entry name" value="P-loop containing nucleotide triphosphate hydrolases"/>
    <property type="match status" value="1"/>
</dbReference>
<feature type="domain" description="Sulfotransferase" evidence="5">
    <location>
        <begin position="76"/>
        <end position="345"/>
    </location>
</feature>
<dbReference type="PANTHER" id="PTHR11783">
    <property type="entry name" value="SULFOTRANSFERASE SULT"/>
    <property type="match status" value="1"/>
</dbReference>
<sequence length="355" mass="38657">MATAADAEAEAAIGAAPTPPTHAAADAGDEKADSLPLETRWPPFPLRRLGGFWIPEPLLPAVAAIHAGGKFVPTANDMLLASFPKSGTSWLKALAFAVANRADHPPSAADHPLRRRSPHDLVNFFEMTTLTTMNSDDIAAVDDAPPPPRVLATHLPYSMLPESITGGDGGGGCRIIYVCRNPKDTVVSFWHFSKKMALTMGVDPSSFTFDQAFDLFCSGNCTAGPQWRHVIEYWEASHHRNPNVLFLRYEEMLRRPAMSVRRMAEFMGCPFTAAEEDAGVVDAVVELCSIGELRKMEVNKKGTDVLGVRNESYFRKGVAGDWVNHMSPEMAARLDRIVDDATRGSGLTLTDSSVY</sequence>
<name>A0A0D9XGK1_9ORYZ</name>
<dbReference type="Gramene" id="LPERR09G14950.1">
    <property type="protein sequence ID" value="LPERR09G14950.1"/>
    <property type="gene ID" value="LPERR09G14950"/>
</dbReference>
<reference evidence="7" key="2">
    <citation type="submission" date="2013-12" db="EMBL/GenBank/DDBJ databases">
        <authorList>
            <person name="Yu Y."/>
            <person name="Lee S."/>
            <person name="de Baynast K."/>
            <person name="Wissotski M."/>
            <person name="Liu L."/>
            <person name="Talag J."/>
            <person name="Goicoechea J."/>
            <person name="Angelova A."/>
            <person name="Jetty R."/>
            <person name="Kudrna D."/>
            <person name="Golser W."/>
            <person name="Rivera L."/>
            <person name="Zhang J."/>
            <person name="Wing R."/>
        </authorList>
    </citation>
    <scope>NUCLEOTIDE SEQUENCE</scope>
</reference>
<evidence type="ECO:0000313" key="6">
    <source>
        <dbReference type="EnsemblPlants" id="LPERR09G14950.1"/>
    </source>
</evidence>
<dbReference type="Proteomes" id="UP000032180">
    <property type="component" value="Chromosome 9"/>
</dbReference>
<accession>A0A0D9XGK1</accession>